<dbReference type="Proteomes" id="UP000596742">
    <property type="component" value="Unassembled WGS sequence"/>
</dbReference>
<keyword evidence="3" id="KW-1185">Reference proteome</keyword>
<dbReference type="OrthoDB" id="9946150at2759"/>
<evidence type="ECO:0000256" key="1">
    <source>
        <dbReference type="SAM" id="MobiDB-lite"/>
    </source>
</evidence>
<feature type="region of interest" description="Disordered" evidence="1">
    <location>
        <begin position="342"/>
        <end position="365"/>
    </location>
</feature>
<dbReference type="PANTHER" id="PTHR47236">
    <property type="entry name" value="GENE, 32742-RELATED-RELATED"/>
    <property type="match status" value="1"/>
</dbReference>
<name>A0A8B6FC38_MYTGA</name>
<dbReference type="AlphaFoldDB" id="A0A8B6FC38"/>
<proteinExistence type="predicted"/>
<dbReference type="PANTHER" id="PTHR47236:SF4">
    <property type="entry name" value="GENE 9195-RELATED"/>
    <property type="match status" value="1"/>
</dbReference>
<reference evidence="2" key="1">
    <citation type="submission" date="2018-11" db="EMBL/GenBank/DDBJ databases">
        <authorList>
            <person name="Alioto T."/>
            <person name="Alioto T."/>
        </authorList>
    </citation>
    <scope>NUCLEOTIDE SEQUENCE</scope>
</reference>
<feature type="non-terminal residue" evidence="2">
    <location>
        <position position="1"/>
    </location>
</feature>
<comment type="caution">
    <text evidence="2">The sequence shown here is derived from an EMBL/GenBank/DDBJ whole genome shotgun (WGS) entry which is preliminary data.</text>
</comment>
<evidence type="ECO:0000313" key="2">
    <source>
        <dbReference type="EMBL" id="VDI46614.1"/>
    </source>
</evidence>
<organism evidence="2 3">
    <name type="scientific">Mytilus galloprovincialis</name>
    <name type="common">Mediterranean mussel</name>
    <dbReference type="NCBI Taxonomy" id="29158"/>
    <lineage>
        <taxon>Eukaryota</taxon>
        <taxon>Metazoa</taxon>
        <taxon>Spiralia</taxon>
        <taxon>Lophotrochozoa</taxon>
        <taxon>Mollusca</taxon>
        <taxon>Bivalvia</taxon>
        <taxon>Autobranchia</taxon>
        <taxon>Pteriomorphia</taxon>
        <taxon>Mytilida</taxon>
        <taxon>Mytiloidea</taxon>
        <taxon>Mytilidae</taxon>
        <taxon>Mytilinae</taxon>
        <taxon>Mytilus</taxon>
    </lineage>
</organism>
<accession>A0A8B6FC38</accession>
<evidence type="ECO:0000313" key="3">
    <source>
        <dbReference type="Proteomes" id="UP000596742"/>
    </source>
</evidence>
<dbReference type="EMBL" id="UYJE01006524">
    <property type="protein sequence ID" value="VDI46614.1"/>
    <property type="molecule type" value="Genomic_DNA"/>
</dbReference>
<feature type="compositionally biased region" description="Low complexity" evidence="1">
    <location>
        <begin position="346"/>
        <end position="358"/>
    </location>
</feature>
<sequence>KGFQEDKDTEWDSDDVLQPVDLNQLNARTFVVYKFGSFVADLVASRCRHAPVTILLANKIPPNNELARNQYRNSFHFDANNRILYVRTARLDTVGDFIVVLVHTMAHIKAGDLRDDSNPDFLREYHRALAVVCDDLFFARYRQSSGISKTLAKKNPGVSVEHAALQLLQAMFGDCRTEDEKMKVVEDLLDVKLLPGTDTEGVHFNKERMQQRLAKFSSFSASSKLVSMLGEEEDKLKQSTSQGVAPLVDASLGELSHKYSTTDTASSVPQPPMNFVTANMTGHALWQTFVNRQDPDQEPEQPVQPIDTQESLQDAYDNLCEDFTTINKELVELQDSSKALEELSAGSDGKSGKQQSSDTAEKMATYKERISKLEIQKKQTAEKIDECLKKMEQKTVSTIEPERYEDKLPKSGKKSKK</sequence>
<feature type="region of interest" description="Disordered" evidence="1">
    <location>
        <begin position="392"/>
        <end position="417"/>
    </location>
</feature>
<feature type="compositionally biased region" description="Basic and acidic residues" evidence="1">
    <location>
        <begin position="400"/>
        <end position="409"/>
    </location>
</feature>
<gene>
    <name evidence="2" type="ORF">MGAL_10B048984</name>
</gene>
<protein>
    <submittedName>
        <fullName evidence="2">Uncharacterized protein</fullName>
    </submittedName>
</protein>